<evidence type="ECO:0000313" key="1">
    <source>
        <dbReference type="EMBL" id="CAH1230748.1"/>
    </source>
</evidence>
<dbReference type="Proteomes" id="UP000838412">
    <property type="component" value="Chromosome 1"/>
</dbReference>
<evidence type="ECO:0000313" key="2">
    <source>
        <dbReference type="Proteomes" id="UP000838412"/>
    </source>
</evidence>
<proteinExistence type="predicted"/>
<protein>
    <submittedName>
        <fullName evidence="1">Hypp333 protein</fullName>
    </submittedName>
</protein>
<name>A0A8J9YN74_BRALA</name>
<organism evidence="1 2">
    <name type="scientific">Branchiostoma lanceolatum</name>
    <name type="common">Common lancelet</name>
    <name type="synonym">Amphioxus lanceolatum</name>
    <dbReference type="NCBI Taxonomy" id="7740"/>
    <lineage>
        <taxon>Eukaryota</taxon>
        <taxon>Metazoa</taxon>
        <taxon>Chordata</taxon>
        <taxon>Cephalochordata</taxon>
        <taxon>Leptocardii</taxon>
        <taxon>Amphioxiformes</taxon>
        <taxon>Branchiostomatidae</taxon>
        <taxon>Branchiostoma</taxon>
    </lineage>
</organism>
<reference evidence="1" key="1">
    <citation type="submission" date="2022-01" db="EMBL/GenBank/DDBJ databases">
        <authorList>
            <person name="Braso-Vives M."/>
        </authorList>
    </citation>
    <scope>NUCLEOTIDE SEQUENCE</scope>
</reference>
<keyword evidence="2" id="KW-1185">Reference proteome</keyword>
<accession>A0A8J9YN74</accession>
<dbReference type="EMBL" id="OV696686">
    <property type="protein sequence ID" value="CAH1230748.1"/>
    <property type="molecule type" value="Genomic_DNA"/>
</dbReference>
<dbReference type="AlphaFoldDB" id="A0A8J9YN74"/>
<sequence>MRNVSYGEVGDETNGPKAGSSLTIEFLEFQFAANRETLFQNLGQDISVGAAPVFRKEAGIDAFADGTSPLIRQRIAKRQQLVIKTILIGSCATITSAGHIEKRQQPTIKSISIGTCATTTAAGIKETRLPITSCANPFLRILASVQ</sequence>
<gene>
    <name evidence="1" type="primary">Hypp333</name>
    <name evidence="1" type="ORF">BLAG_LOCUS1134</name>
</gene>